<name>H2J272_RAHAC</name>
<dbReference type="EMBL" id="CP003245">
    <property type="protein sequence ID" value="AEX54669.1"/>
    <property type="molecule type" value="Genomic_DNA"/>
</dbReference>
<dbReference type="AlphaFoldDB" id="H2J272"/>
<dbReference type="Gene3D" id="2.60.40.2520">
    <property type="entry name" value="CFA/I fimbrial subunit E, adhesin domain"/>
    <property type="match status" value="1"/>
</dbReference>
<dbReference type="OrthoDB" id="6543917at2"/>
<evidence type="ECO:0000313" key="2">
    <source>
        <dbReference type="EMBL" id="AEX54669.1"/>
    </source>
</evidence>
<evidence type="ECO:0000313" key="3">
    <source>
        <dbReference type="Proteomes" id="UP000009010"/>
    </source>
</evidence>
<dbReference type="InterPro" id="IPR043037">
    <property type="entry name" value="CfaE_adhesin"/>
</dbReference>
<dbReference type="Pfam" id="PF07434">
    <property type="entry name" value="CblD"/>
    <property type="match status" value="1"/>
</dbReference>
<protein>
    <submittedName>
        <fullName evidence="2">CblD like pilus biogenesis initiator</fullName>
    </submittedName>
</protein>
<gene>
    <name evidence="2" type="ordered locus">Rahaq2_4953</name>
</gene>
<sequence length="378" mass="42075">MNRVITALFLWSVAFILHAAIRPPAPSTVSIERTFDRMSPPSGNISIWSNESGGYDSDDPGKWGKNGWICGSSSDPKYGECQDSQLWGHSGETTIPLLFIEKRSGMRITLNLSGYRVVKYHIDGGSCYDEGKLEIYSGVDSTCQGYGGAKSSEATLTVYIPAAELSKLPVGGLWQADLHLKLMQWQNQFLADFNAHINLNVTDPSHIDIYFPAFSSATPLVELDLRPHGAPDESPFAQDSTTLDMCLYDGYNANSTRYEVRLKDEGDLPPGRAASDFSIFRDGGERGPERDRIDYHVLLRDPETRGMRKVNNNETIVWTQINQNLIRPVRLPSITYPVLCVPTPLVFSVDKFYIKDKNAGHYRGVLTVIFTPTTPTVD</sequence>
<dbReference type="Gene3D" id="2.60.40.2040">
    <property type="entry name" value="CFA/I fimbrial subunit E, pilin domain"/>
    <property type="match status" value="1"/>
</dbReference>
<reference evidence="2 3" key="1">
    <citation type="journal article" date="2012" name="J. Bacteriol.">
        <title>Complete Genome Sequence of Rahnella aquatilis CIP 78.65.</title>
        <authorList>
            <person name="Martinez R.J."/>
            <person name="Bruce D."/>
            <person name="Detter C."/>
            <person name="Goodwin L.A."/>
            <person name="Han J."/>
            <person name="Han C.S."/>
            <person name="Held B."/>
            <person name="Land M.L."/>
            <person name="Mikhailova N."/>
            <person name="Nolan M."/>
            <person name="Pennacchio L."/>
            <person name="Pitluck S."/>
            <person name="Tapia R."/>
            <person name="Woyke T."/>
            <person name="Sobecky P.A."/>
        </authorList>
    </citation>
    <scope>NUCLEOTIDE SEQUENCE [LARGE SCALE GENOMIC DNA]</scope>
    <source>
        <strain evidence="3">ATCC 33071 / DSM 4594 / JCM 1683 / NBRC 105701 / NCIMB 13365 / CIP 78.65</strain>
        <plasmid evidence="2">pRahaq201</plasmid>
    </source>
</reference>
<dbReference type="PATRIC" id="fig|745277.3.peg.4733"/>
<dbReference type="eggNOG" id="ENOG5030W3V">
    <property type="taxonomic scope" value="Bacteria"/>
</dbReference>
<keyword evidence="3" id="KW-1185">Reference proteome</keyword>
<geneLocation type="plasmid" evidence="2 3">
    <name>pRahaq201</name>
</geneLocation>
<dbReference type="RefSeq" id="WP_014341953.1">
    <property type="nucleotide sequence ID" value="NC_016835.1"/>
</dbReference>
<feature type="chain" id="PRO_5003562933" evidence="1">
    <location>
        <begin position="20"/>
        <end position="378"/>
    </location>
</feature>
<keyword evidence="2" id="KW-0614">Plasmid</keyword>
<reference evidence="3" key="2">
    <citation type="submission" date="2012-01" db="EMBL/GenBank/DDBJ databases">
        <title>Complete sequence of plasmid 1 of Rahnella aquatilis CIP 78.65.</title>
        <authorList>
            <person name="Lucas S."/>
            <person name="Han J."/>
            <person name="Lapidus A."/>
            <person name="Cheng J.-F."/>
            <person name="Goodwin L."/>
            <person name="Pitluck S."/>
            <person name="Peters L."/>
            <person name="Ovchinnikova G."/>
            <person name="Held B."/>
            <person name="Detter J.C."/>
            <person name="Han C."/>
            <person name="Tapia R."/>
            <person name="Land M."/>
            <person name="Hauser L."/>
            <person name="Kyrpides N."/>
            <person name="Ivanova N."/>
            <person name="Pagani I."/>
            <person name="Sobecky P."/>
            <person name="Martinez R."/>
            <person name="Woyke T."/>
        </authorList>
    </citation>
    <scope>NUCLEOTIDE SEQUENCE [LARGE SCALE GENOMIC DNA]</scope>
    <source>
        <strain evidence="3">ATCC 33071 / DSM 4594 / JCM 1683 / NBRC 105701 / NCIMB 13365 / CIP 78.65</strain>
        <plasmid evidence="3">pRahaq201</plasmid>
    </source>
</reference>
<accession>H2J272</accession>
<dbReference type="HOGENOM" id="CLU_042915_2_0_6"/>
<evidence type="ECO:0000256" key="1">
    <source>
        <dbReference type="SAM" id="SignalP"/>
    </source>
</evidence>
<proteinExistence type="predicted"/>
<dbReference type="KEGG" id="raq:Rahaq2_4953"/>
<organism evidence="2 3">
    <name type="scientific">Rahnella aquatilis (strain ATCC 33071 / DSM 4594 / JCM 1683 / NBRC 105701 / NCIMB 13365 / CIP 78.65)</name>
    <dbReference type="NCBI Taxonomy" id="745277"/>
    <lineage>
        <taxon>Bacteria</taxon>
        <taxon>Pseudomonadati</taxon>
        <taxon>Pseudomonadota</taxon>
        <taxon>Gammaproteobacteria</taxon>
        <taxon>Enterobacterales</taxon>
        <taxon>Yersiniaceae</taxon>
        <taxon>Rahnella</taxon>
    </lineage>
</organism>
<keyword evidence="1" id="KW-0732">Signal</keyword>
<dbReference type="Proteomes" id="UP000009010">
    <property type="component" value="Plasmid pRahaq201"/>
</dbReference>
<dbReference type="InterPro" id="IPR010888">
    <property type="entry name" value="CblD"/>
</dbReference>
<feature type="signal peptide" evidence="1">
    <location>
        <begin position="1"/>
        <end position="19"/>
    </location>
</feature>